<dbReference type="InterPro" id="IPR000757">
    <property type="entry name" value="Beta-glucanase-like"/>
</dbReference>
<keyword evidence="4" id="KW-1185">Reference proteome</keyword>
<dbReference type="GO" id="GO:0004553">
    <property type="term" value="F:hydrolase activity, hydrolyzing O-glycosyl compounds"/>
    <property type="evidence" value="ECO:0007669"/>
    <property type="project" value="InterPro"/>
</dbReference>
<accession>A0A317QHS8</accession>
<protein>
    <submittedName>
        <fullName evidence="3">Glycosyl hydrolase family 16</fullName>
    </submittedName>
</protein>
<feature type="region of interest" description="Disordered" evidence="1">
    <location>
        <begin position="1"/>
        <end position="31"/>
    </location>
</feature>
<dbReference type="Proteomes" id="UP000246661">
    <property type="component" value="Unassembled WGS sequence"/>
</dbReference>
<evidence type="ECO:0000313" key="4">
    <source>
        <dbReference type="Proteomes" id="UP000246661"/>
    </source>
</evidence>
<reference evidence="4" key="1">
    <citation type="submission" date="2018-05" db="EMBL/GenBank/DDBJ databases">
        <authorList>
            <person name="Klenk H.-P."/>
            <person name="Huntemann M."/>
            <person name="Clum A."/>
            <person name="Pillay M."/>
            <person name="Palaniappan K."/>
            <person name="Varghese N."/>
            <person name="Mikhailova N."/>
            <person name="Stamatis D."/>
            <person name="Reddy T."/>
            <person name="Daum C."/>
            <person name="Shapiro N."/>
            <person name="Ivanova N."/>
            <person name="Kyrpides N."/>
            <person name="Woyke T."/>
        </authorList>
    </citation>
    <scope>NUCLEOTIDE SEQUENCE [LARGE SCALE GENOMIC DNA]</scope>
    <source>
        <strain evidence="4">DSM 45417</strain>
    </source>
</reference>
<gene>
    <name evidence="3" type="ORF">JD79_00956</name>
</gene>
<comment type="caution">
    <text evidence="3">The sequence shown here is derived from an EMBL/GenBank/DDBJ whole genome shotgun (WGS) entry which is preliminary data.</text>
</comment>
<sequence>MYADDFTTTASSSQVARSYPRLTPYPDGSGGGKYQTELINVSGGNLQIGVQGSGGQAQGAALTITNPTTQWGQTYGRYSIRFRADRTSDSGAAMMLWPDSDVWADGETDCVEGDFDGTIHSFNHRVGSNPEQNSLAVDTGANWQEWHVSTVEWTPTAVRFYLDGQLVGTDTSAVSRASRHWVIQTGGTGSGSLQIDWVAMYQYTG</sequence>
<dbReference type="InterPro" id="IPR013320">
    <property type="entry name" value="ConA-like_dom_sf"/>
</dbReference>
<dbReference type="SUPFAM" id="SSF49899">
    <property type="entry name" value="Concanavalin A-like lectins/glucanases"/>
    <property type="match status" value="1"/>
</dbReference>
<dbReference type="CDD" id="cd00413">
    <property type="entry name" value="Glyco_hydrolase_16"/>
    <property type="match status" value="1"/>
</dbReference>
<evidence type="ECO:0000256" key="1">
    <source>
        <dbReference type="SAM" id="MobiDB-lite"/>
    </source>
</evidence>
<dbReference type="Pfam" id="PF00722">
    <property type="entry name" value="Glyco_hydro_16"/>
    <property type="match status" value="1"/>
</dbReference>
<dbReference type="PROSITE" id="PS51762">
    <property type="entry name" value="GH16_2"/>
    <property type="match status" value="1"/>
</dbReference>
<evidence type="ECO:0000259" key="2">
    <source>
        <dbReference type="PROSITE" id="PS51762"/>
    </source>
</evidence>
<dbReference type="Gene3D" id="2.60.120.200">
    <property type="match status" value="1"/>
</dbReference>
<name>A0A317QHS8_9ACTN</name>
<feature type="domain" description="GH16" evidence="2">
    <location>
        <begin position="1"/>
        <end position="205"/>
    </location>
</feature>
<dbReference type="EMBL" id="QGTX01000001">
    <property type="protein sequence ID" value="PWW21815.1"/>
    <property type="molecule type" value="Genomic_DNA"/>
</dbReference>
<organism evidence="3 4">
    <name type="scientific">Geodermatophilus normandii</name>
    <dbReference type="NCBI Taxonomy" id="1137989"/>
    <lineage>
        <taxon>Bacteria</taxon>
        <taxon>Bacillati</taxon>
        <taxon>Actinomycetota</taxon>
        <taxon>Actinomycetes</taxon>
        <taxon>Geodermatophilales</taxon>
        <taxon>Geodermatophilaceae</taxon>
        <taxon>Geodermatophilus</taxon>
    </lineage>
</organism>
<keyword evidence="3" id="KW-0378">Hydrolase</keyword>
<feature type="compositionally biased region" description="Polar residues" evidence="1">
    <location>
        <begin position="1"/>
        <end position="16"/>
    </location>
</feature>
<dbReference type="RefSeq" id="WP_170149113.1">
    <property type="nucleotide sequence ID" value="NZ_QGTX01000001.1"/>
</dbReference>
<dbReference type="AlphaFoldDB" id="A0A317QHS8"/>
<dbReference type="GO" id="GO:0005975">
    <property type="term" value="P:carbohydrate metabolic process"/>
    <property type="evidence" value="ECO:0007669"/>
    <property type="project" value="InterPro"/>
</dbReference>
<proteinExistence type="predicted"/>
<evidence type="ECO:0000313" key="3">
    <source>
        <dbReference type="EMBL" id="PWW21815.1"/>
    </source>
</evidence>